<dbReference type="AlphaFoldDB" id="A0A9R0SLP3"/>
<dbReference type="OMA" id="ERECSIT"/>
<dbReference type="GO" id="GO:0004523">
    <property type="term" value="F:RNA-DNA hybrid ribonuclease activity"/>
    <property type="evidence" value="ECO:0007669"/>
    <property type="project" value="InterPro"/>
</dbReference>
<dbReference type="InterPro" id="IPR002156">
    <property type="entry name" value="RNaseH_domain"/>
</dbReference>
<dbReference type="Gramene" id="TRITD4Av1G224390.1">
    <property type="protein sequence ID" value="TRITD4Av1G224390.1"/>
    <property type="gene ID" value="TRITD4Av1G224390"/>
</dbReference>
<evidence type="ECO:0000259" key="1">
    <source>
        <dbReference type="Pfam" id="PF13456"/>
    </source>
</evidence>
<dbReference type="InterPro" id="IPR036397">
    <property type="entry name" value="RNaseH_sf"/>
</dbReference>
<sequence>MILRDSTGGIVFSACRNLLSCASPLQAELAACLEGLKFALQWSDFPIDVEMDCKVVVDSIQSQSMDRSMNAMLVNEVRKLLGERDSSISHISRNQNVVSHRLATFGLVEARMALWISSGPANVPQLCMKDLSPS</sequence>
<dbReference type="SUPFAM" id="SSF53098">
    <property type="entry name" value="Ribonuclease H-like"/>
    <property type="match status" value="1"/>
</dbReference>
<evidence type="ECO:0000313" key="2">
    <source>
        <dbReference type="EMBL" id="VAH97634.1"/>
    </source>
</evidence>
<protein>
    <recommendedName>
        <fullName evidence="1">RNase H type-1 domain-containing protein</fullName>
    </recommendedName>
</protein>
<keyword evidence="3" id="KW-1185">Reference proteome</keyword>
<dbReference type="PANTHER" id="PTHR47074">
    <property type="entry name" value="BNAC02G40300D PROTEIN"/>
    <property type="match status" value="1"/>
</dbReference>
<dbReference type="Pfam" id="PF13456">
    <property type="entry name" value="RVT_3"/>
    <property type="match status" value="1"/>
</dbReference>
<gene>
    <name evidence="2" type="ORF">TRITD_4Av1G224390</name>
</gene>
<dbReference type="EMBL" id="LT934117">
    <property type="protein sequence ID" value="VAH97634.1"/>
    <property type="molecule type" value="Genomic_DNA"/>
</dbReference>
<dbReference type="Proteomes" id="UP000324705">
    <property type="component" value="Chromosome 4A"/>
</dbReference>
<accession>A0A9R0SLP3</accession>
<dbReference type="InterPro" id="IPR052929">
    <property type="entry name" value="RNase_H-like_EbsB-rel"/>
</dbReference>
<reference evidence="2 3" key="1">
    <citation type="submission" date="2017-09" db="EMBL/GenBank/DDBJ databases">
        <authorList>
            <consortium name="International Durum Wheat Genome Sequencing Consortium (IDWGSC)"/>
            <person name="Milanesi L."/>
        </authorList>
    </citation>
    <scope>NUCLEOTIDE SEQUENCE [LARGE SCALE GENOMIC DNA]</scope>
    <source>
        <strain evidence="3">cv. Svevo</strain>
    </source>
</reference>
<proteinExistence type="predicted"/>
<dbReference type="GO" id="GO:0003676">
    <property type="term" value="F:nucleic acid binding"/>
    <property type="evidence" value="ECO:0007669"/>
    <property type="project" value="InterPro"/>
</dbReference>
<evidence type="ECO:0000313" key="3">
    <source>
        <dbReference type="Proteomes" id="UP000324705"/>
    </source>
</evidence>
<organism evidence="2 3">
    <name type="scientific">Triticum turgidum subsp. durum</name>
    <name type="common">Durum wheat</name>
    <name type="synonym">Triticum durum</name>
    <dbReference type="NCBI Taxonomy" id="4567"/>
    <lineage>
        <taxon>Eukaryota</taxon>
        <taxon>Viridiplantae</taxon>
        <taxon>Streptophyta</taxon>
        <taxon>Embryophyta</taxon>
        <taxon>Tracheophyta</taxon>
        <taxon>Spermatophyta</taxon>
        <taxon>Magnoliopsida</taxon>
        <taxon>Liliopsida</taxon>
        <taxon>Poales</taxon>
        <taxon>Poaceae</taxon>
        <taxon>BOP clade</taxon>
        <taxon>Pooideae</taxon>
        <taxon>Triticodae</taxon>
        <taxon>Triticeae</taxon>
        <taxon>Triticinae</taxon>
        <taxon>Triticum</taxon>
    </lineage>
</organism>
<dbReference type="CDD" id="cd06222">
    <property type="entry name" value="RNase_H_like"/>
    <property type="match status" value="1"/>
</dbReference>
<dbReference type="PANTHER" id="PTHR47074:SF76">
    <property type="entry name" value="RNASE H TYPE-1 DOMAIN-CONTAINING PROTEIN"/>
    <property type="match status" value="1"/>
</dbReference>
<dbReference type="Gene3D" id="3.30.420.10">
    <property type="entry name" value="Ribonuclease H-like superfamily/Ribonuclease H"/>
    <property type="match status" value="1"/>
</dbReference>
<name>A0A9R0SLP3_TRITD</name>
<dbReference type="InterPro" id="IPR044730">
    <property type="entry name" value="RNase_H-like_dom_plant"/>
</dbReference>
<dbReference type="InterPro" id="IPR012337">
    <property type="entry name" value="RNaseH-like_sf"/>
</dbReference>
<feature type="domain" description="RNase H type-1" evidence="1">
    <location>
        <begin position="1"/>
        <end position="105"/>
    </location>
</feature>